<dbReference type="GeneID" id="17084896"/>
<dbReference type="Gene3D" id="2.170.16.10">
    <property type="entry name" value="Hedgehog/Intein (Hint) domain"/>
    <property type="match status" value="1"/>
</dbReference>
<dbReference type="InterPro" id="IPR003586">
    <property type="entry name" value="Hint_dom_C"/>
</dbReference>
<dbReference type="SMART" id="SM00305">
    <property type="entry name" value="HintC"/>
    <property type="match status" value="1"/>
</dbReference>
<evidence type="ECO:0000313" key="7">
    <source>
        <dbReference type="Proteomes" id="UP000030680"/>
    </source>
</evidence>
<dbReference type="InterPro" id="IPR006141">
    <property type="entry name" value="Intein_N"/>
</dbReference>
<dbReference type="GO" id="GO:0016539">
    <property type="term" value="P:intein-mediated protein splicing"/>
    <property type="evidence" value="ECO:0007669"/>
    <property type="project" value="InterPro"/>
</dbReference>
<dbReference type="PROSITE" id="PS50817">
    <property type="entry name" value="INTEIN_N_TER"/>
    <property type="match status" value="1"/>
</dbReference>
<keyword evidence="2 3" id="KW-0732">Signal</keyword>
<dbReference type="InterPro" id="IPR001767">
    <property type="entry name" value="Hedgehog_Hint"/>
</dbReference>
<gene>
    <name evidence="6" type="ORF">Gasu_64380</name>
</gene>
<dbReference type="Pfam" id="PF01079">
    <property type="entry name" value="Hint"/>
    <property type="match status" value="1"/>
</dbReference>
<dbReference type="Proteomes" id="UP000030680">
    <property type="component" value="Unassembled WGS sequence"/>
</dbReference>
<protein>
    <submittedName>
        <fullName evidence="6">Desert hedgehog</fullName>
    </submittedName>
</protein>
<dbReference type="GO" id="GO:0005509">
    <property type="term" value="F:calcium ion binding"/>
    <property type="evidence" value="ECO:0007669"/>
    <property type="project" value="TreeGrafter"/>
</dbReference>
<keyword evidence="1" id="KW-0217">Developmental protein</keyword>
<proteinExistence type="predicted"/>
<dbReference type="InterPro" id="IPR050387">
    <property type="entry name" value="Hedgehog_Signaling"/>
</dbReference>
<evidence type="ECO:0000256" key="3">
    <source>
        <dbReference type="SAM" id="SignalP"/>
    </source>
</evidence>
<sequence>MLQYLLLLLTLVTYLSNTLACIPLEYSYVKHNSSPLLMKNISTFSTSISRDSEITVSVTYFPLSNTCSGQNYASNMYTTDSSNLHETFTLYNYFNEYLDETLPSITQDITVQIVGCGNEMQLQVCYQGTCEQAPVNECISMDPLMQSLTGNVENLGSVYIQISAPCSSGSDNSQVSSSSGGVSCLSGDSKVYLDTSQQVFLRSLEVGDSILTYDTERKMTRPTTIIGWLDKKVNTQVSFLRVIHQMGHLKISPYHLIIRLEPDNQISVVFAKEISVNDKVFFNNDSLTFPSQVMKIEQIHQTDAFAPLTTTGTFLADGVLVSCYAHFRSHPIAHLAFAPYRWYYALFGNLQPQPRLYIEFLKIISKYAIPNSLYGGMGFSK</sequence>
<dbReference type="SMART" id="SM00306">
    <property type="entry name" value="HintN"/>
    <property type="match status" value="1"/>
</dbReference>
<dbReference type="GO" id="GO:0007267">
    <property type="term" value="P:cell-cell signaling"/>
    <property type="evidence" value="ECO:0007669"/>
    <property type="project" value="InterPro"/>
</dbReference>
<dbReference type="GO" id="GO:0010468">
    <property type="term" value="P:regulation of gene expression"/>
    <property type="evidence" value="ECO:0007669"/>
    <property type="project" value="TreeGrafter"/>
</dbReference>
<reference evidence="7" key="1">
    <citation type="journal article" date="2013" name="Science">
        <title>Gene transfer from bacteria and archaea facilitated evolution of an extremophilic eukaryote.</title>
        <authorList>
            <person name="Schonknecht G."/>
            <person name="Chen W.H."/>
            <person name="Ternes C.M."/>
            <person name="Barbier G.G."/>
            <person name="Shrestha R.P."/>
            <person name="Stanke M."/>
            <person name="Brautigam A."/>
            <person name="Baker B.J."/>
            <person name="Banfield J.F."/>
            <person name="Garavito R.M."/>
            <person name="Carr K."/>
            <person name="Wilkerson C."/>
            <person name="Rensing S.A."/>
            <person name="Gagneul D."/>
            <person name="Dickenson N.E."/>
            <person name="Oesterhelt C."/>
            <person name="Lercher M.J."/>
            <person name="Weber A.P."/>
        </authorList>
    </citation>
    <scope>NUCLEOTIDE SEQUENCE [LARGE SCALE GENOMIC DNA]</scope>
    <source>
        <strain evidence="7">074W</strain>
    </source>
</reference>
<feature type="signal peptide" evidence="3">
    <location>
        <begin position="1"/>
        <end position="20"/>
    </location>
</feature>
<organism evidence="6 7">
    <name type="scientific">Galdieria sulphuraria</name>
    <name type="common">Red alga</name>
    <dbReference type="NCBI Taxonomy" id="130081"/>
    <lineage>
        <taxon>Eukaryota</taxon>
        <taxon>Rhodophyta</taxon>
        <taxon>Bangiophyceae</taxon>
        <taxon>Galdieriales</taxon>
        <taxon>Galdieriaceae</taxon>
        <taxon>Galdieria</taxon>
    </lineage>
</organism>
<evidence type="ECO:0000259" key="4">
    <source>
        <dbReference type="SMART" id="SM00305"/>
    </source>
</evidence>
<dbReference type="Gramene" id="EME25902">
    <property type="protein sequence ID" value="EME25902"/>
    <property type="gene ID" value="Gasu_64380"/>
</dbReference>
<feature type="chain" id="PRO_5004028566" evidence="3">
    <location>
        <begin position="21"/>
        <end position="381"/>
    </location>
</feature>
<evidence type="ECO:0000313" key="6">
    <source>
        <dbReference type="EMBL" id="EME25902.1"/>
    </source>
</evidence>
<dbReference type="STRING" id="130081.M2X7V0"/>
<feature type="domain" description="Hint" evidence="5">
    <location>
        <begin position="182"/>
        <end position="284"/>
    </location>
</feature>
<dbReference type="OrthoDB" id="5539at2759"/>
<dbReference type="KEGG" id="gsl:Gasu_64380"/>
<keyword evidence="7" id="KW-1185">Reference proteome</keyword>
<dbReference type="GO" id="GO:0005113">
    <property type="term" value="F:patched binding"/>
    <property type="evidence" value="ECO:0007669"/>
    <property type="project" value="TreeGrafter"/>
</dbReference>
<dbReference type="PANTHER" id="PTHR11889:SF31">
    <property type="entry name" value="PROTEIN HEDGEHOG"/>
    <property type="match status" value="1"/>
</dbReference>
<dbReference type="EMBL" id="KB454728">
    <property type="protein sequence ID" value="EME25902.1"/>
    <property type="molecule type" value="Genomic_DNA"/>
</dbReference>
<dbReference type="GO" id="GO:0016540">
    <property type="term" value="P:protein autoprocessing"/>
    <property type="evidence" value="ECO:0007669"/>
    <property type="project" value="InterPro"/>
</dbReference>
<accession>M2X7V0</accession>
<dbReference type="InterPro" id="IPR001657">
    <property type="entry name" value="Hedgehog"/>
</dbReference>
<evidence type="ECO:0000256" key="2">
    <source>
        <dbReference type="ARBA" id="ARBA00022729"/>
    </source>
</evidence>
<evidence type="ECO:0000259" key="5">
    <source>
        <dbReference type="SMART" id="SM00306"/>
    </source>
</evidence>
<name>M2X7V0_GALSU</name>
<dbReference type="InterPro" id="IPR003587">
    <property type="entry name" value="Hint_dom_N"/>
</dbReference>
<dbReference type="eggNOG" id="KOG3638">
    <property type="taxonomic scope" value="Eukaryota"/>
</dbReference>
<dbReference type="AlphaFoldDB" id="M2X7V0"/>
<dbReference type="PRINTS" id="PR00632">
    <property type="entry name" value="SONICHHOG"/>
</dbReference>
<dbReference type="GO" id="GO:0005615">
    <property type="term" value="C:extracellular space"/>
    <property type="evidence" value="ECO:0007669"/>
    <property type="project" value="TreeGrafter"/>
</dbReference>
<evidence type="ECO:0000256" key="1">
    <source>
        <dbReference type="ARBA" id="ARBA00022473"/>
    </source>
</evidence>
<dbReference type="InterPro" id="IPR036844">
    <property type="entry name" value="Hint_dom_sf"/>
</dbReference>
<dbReference type="PANTHER" id="PTHR11889">
    <property type="entry name" value="HEDGEHOG"/>
    <property type="match status" value="1"/>
</dbReference>
<dbReference type="GO" id="GO:0007224">
    <property type="term" value="P:smoothened signaling pathway"/>
    <property type="evidence" value="ECO:0007669"/>
    <property type="project" value="TreeGrafter"/>
</dbReference>
<dbReference type="GO" id="GO:0048731">
    <property type="term" value="P:system development"/>
    <property type="evidence" value="ECO:0007669"/>
    <property type="project" value="UniProtKB-ARBA"/>
</dbReference>
<dbReference type="RefSeq" id="XP_005702422.1">
    <property type="nucleotide sequence ID" value="XM_005702365.1"/>
</dbReference>
<dbReference type="GO" id="GO:0001708">
    <property type="term" value="P:cell fate specification"/>
    <property type="evidence" value="ECO:0007669"/>
    <property type="project" value="TreeGrafter"/>
</dbReference>
<dbReference type="CDD" id="cd00081">
    <property type="entry name" value="Hint"/>
    <property type="match status" value="1"/>
</dbReference>
<dbReference type="SUPFAM" id="SSF51294">
    <property type="entry name" value="Hedgehog/intein (Hint) domain"/>
    <property type="match status" value="1"/>
</dbReference>
<feature type="domain" description="Hint" evidence="4">
    <location>
        <begin position="285"/>
        <end position="329"/>
    </location>
</feature>